<evidence type="ECO:0000313" key="13">
    <source>
        <dbReference type="Proteomes" id="UP000799440"/>
    </source>
</evidence>
<dbReference type="GO" id="GO:0007602">
    <property type="term" value="P:phototransduction"/>
    <property type="evidence" value="ECO:0007669"/>
    <property type="project" value="UniProtKB-KW"/>
</dbReference>
<dbReference type="PROSITE" id="PS00950">
    <property type="entry name" value="BACTERIAL_OPSIN_1"/>
    <property type="match status" value="1"/>
</dbReference>
<feature type="transmembrane region" description="Helical" evidence="11">
    <location>
        <begin position="249"/>
        <end position="269"/>
    </location>
</feature>
<name>A0A6A6VQX1_9PLEO</name>
<evidence type="ECO:0000256" key="11">
    <source>
        <dbReference type="SAM" id="Phobius"/>
    </source>
</evidence>
<dbReference type="Gene3D" id="1.20.1070.10">
    <property type="entry name" value="Rhodopsin 7-helix transmembrane proteins"/>
    <property type="match status" value="1"/>
</dbReference>
<keyword evidence="8" id="KW-0157">Chromophore</keyword>
<feature type="transmembrane region" description="Helical" evidence="11">
    <location>
        <begin position="214"/>
        <end position="237"/>
    </location>
</feature>
<keyword evidence="7 11" id="KW-1133">Transmembrane helix</keyword>
<reference evidence="12" key="1">
    <citation type="journal article" date="2020" name="Stud. Mycol.">
        <title>101 Dothideomycetes genomes: a test case for predicting lifestyles and emergence of pathogens.</title>
        <authorList>
            <person name="Haridas S."/>
            <person name="Albert R."/>
            <person name="Binder M."/>
            <person name="Bloem J."/>
            <person name="Labutti K."/>
            <person name="Salamov A."/>
            <person name="Andreopoulos B."/>
            <person name="Baker S."/>
            <person name="Barry K."/>
            <person name="Bills G."/>
            <person name="Bluhm B."/>
            <person name="Cannon C."/>
            <person name="Castanera R."/>
            <person name="Culley D."/>
            <person name="Daum C."/>
            <person name="Ezra D."/>
            <person name="Gonzalez J."/>
            <person name="Henrissat B."/>
            <person name="Kuo A."/>
            <person name="Liang C."/>
            <person name="Lipzen A."/>
            <person name="Lutzoni F."/>
            <person name="Magnuson J."/>
            <person name="Mondo S."/>
            <person name="Nolan M."/>
            <person name="Ohm R."/>
            <person name="Pangilinan J."/>
            <person name="Park H.-J."/>
            <person name="Ramirez L."/>
            <person name="Alfaro M."/>
            <person name="Sun H."/>
            <person name="Tritt A."/>
            <person name="Yoshinaga Y."/>
            <person name="Zwiers L.-H."/>
            <person name="Turgeon B."/>
            <person name="Goodwin S."/>
            <person name="Spatafora J."/>
            <person name="Crous P."/>
            <person name="Grigoriev I."/>
        </authorList>
    </citation>
    <scope>NUCLEOTIDE SEQUENCE</scope>
    <source>
        <strain evidence="12">CBS 119925</strain>
    </source>
</reference>
<dbReference type="GO" id="GO:0005216">
    <property type="term" value="F:monoatomic ion channel activity"/>
    <property type="evidence" value="ECO:0007669"/>
    <property type="project" value="InterPro"/>
</dbReference>
<evidence type="ECO:0000256" key="7">
    <source>
        <dbReference type="ARBA" id="ARBA00022989"/>
    </source>
</evidence>
<feature type="transmembrane region" description="Helical" evidence="11">
    <location>
        <begin position="44"/>
        <end position="64"/>
    </location>
</feature>
<keyword evidence="9 11" id="KW-0472">Membrane</keyword>
<keyword evidence="6" id="KW-0681">Retinal protein</keyword>
<comment type="subcellular location">
    <subcellularLocation>
        <location evidence="1">Membrane</location>
        <topology evidence="1">Multi-pass membrane protein</topology>
    </subcellularLocation>
</comment>
<dbReference type="GO" id="GO:0009881">
    <property type="term" value="F:photoreceptor activity"/>
    <property type="evidence" value="ECO:0007669"/>
    <property type="project" value="UniProtKB-KW"/>
</dbReference>
<evidence type="ECO:0000256" key="2">
    <source>
        <dbReference type="ARBA" id="ARBA00008130"/>
    </source>
</evidence>
<evidence type="ECO:0000256" key="3">
    <source>
        <dbReference type="ARBA" id="ARBA00022543"/>
    </source>
</evidence>
<keyword evidence="13" id="KW-1185">Reference proteome</keyword>
<dbReference type="Pfam" id="PF01036">
    <property type="entry name" value="Bac_rhodopsin"/>
    <property type="match status" value="1"/>
</dbReference>
<evidence type="ECO:0000256" key="10">
    <source>
        <dbReference type="ARBA" id="ARBA00023170"/>
    </source>
</evidence>
<dbReference type="GO" id="GO:0005783">
    <property type="term" value="C:endoplasmic reticulum"/>
    <property type="evidence" value="ECO:0007669"/>
    <property type="project" value="TreeGrafter"/>
</dbReference>
<dbReference type="EMBL" id="MU006561">
    <property type="protein sequence ID" value="KAF2751980.1"/>
    <property type="molecule type" value="Genomic_DNA"/>
</dbReference>
<keyword evidence="4" id="KW-0716">Sensory transduction</keyword>
<dbReference type="CDD" id="cd15028">
    <property type="entry name" value="7tm_Opsin-1_euk"/>
    <property type="match status" value="1"/>
</dbReference>
<dbReference type="PRINTS" id="PR00251">
    <property type="entry name" value="BACTRLOPSIN"/>
</dbReference>
<dbReference type="FunFam" id="1.20.1070.10:FF:000160">
    <property type="entry name" value="Related to Opsin-1"/>
    <property type="match status" value="1"/>
</dbReference>
<feature type="transmembrane region" description="Helical" evidence="11">
    <location>
        <begin position="153"/>
        <end position="172"/>
    </location>
</feature>
<accession>A0A6A6VQX1</accession>
<dbReference type="SMART" id="SM01021">
    <property type="entry name" value="Bac_rhodopsin"/>
    <property type="match status" value="1"/>
</dbReference>
<dbReference type="Proteomes" id="UP000799440">
    <property type="component" value="Unassembled WGS sequence"/>
</dbReference>
<evidence type="ECO:0000256" key="1">
    <source>
        <dbReference type="ARBA" id="ARBA00004141"/>
    </source>
</evidence>
<dbReference type="PANTHER" id="PTHR28286">
    <property type="match status" value="1"/>
</dbReference>
<sequence length="303" mass="32819">MIVEAIASSTAQVLPTHTPTHVAPIPTVLPDVHYQVIGDSGARTLWVVFVIMAIASALFAGWSLKVAVSNRLYHVITTVITIIAAISYFAMATGQGVSVKTTVIHHHHEHGVPDTTTTIHRQVFWARYVDWLFTTPLLLLDLGILAGLSGAHILMAIIADVVMIVVGLMASFGTENTPQKWGNFAISMLAFLVVIWHLALNGRTAVRNVSQNVANFYMAIAGFTVVVWTAYPVVWGVTAGGHLSIDGEIIAYAILDVLAKVVFGAWLLVTHAKLPETNVELKGFWANGLNREGLLRLDEEEGA</sequence>
<dbReference type="InterPro" id="IPR001425">
    <property type="entry name" value="Arc/bac/fun_rhodopsins"/>
</dbReference>
<evidence type="ECO:0000256" key="5">
    <source>
        <dbReference type="ARBA" id="ARBA00022692"/>
    </source>
</evidence>
<gene>
    <name evidence="12" type="ORF">M011DRAFT_394363</name>
</gene>
<evidence type="ECO:0000256" key="8">
    <source>
        <dbReference type="ARBA" id="ARBA00022991"/>
    </source>
</evidence>
<keyword evidence="3" id="KW-0600">Photoreceptor protein</keyword>
<proteinExistence type="inferred from homology"/>
<comment type="similarity">
    <text evidence="2">Belongs to the archaeal/bacterial/fungal opsin family.</text>
</comment>
<evidence type="ECO:0000313" key="12">
    <source>
        <dbReference type="EMBL" id="KAF2751980.1"/>
    </source>
</evidence>
<dbReference type="OrthoDB" id="10261467at2759"/>
<keyword evidence="10 12" id="KW-0675">Receptor</keyword>
<evidence type="ECO:0000256" key="4">
    <source>
        <dbReference type="ARBA" id="ARBA00022606"/>
    </source>
</evidence>
<feature type="transmembrane region" description="Helical" evidence="11">
    <location>
        <begin position="184"/>
        <end position="202"/>
    </location>
</feature>
<organism evidence="12 13">
    <name type="scientific">Sporormia fimetaria CBS 119925</name>
    <dbReference type="NCBI Taxonomy" id="1340428"/>
    <lineage>
        <taxon>Eukaryota</taxon>
        <taxon>Fungi</taxon>
        <taxon>Dikarya</taxon>
        <taxon>Ascomycota</taxon>
        <taxon>Pezizomycotina</taxon>
        <taxon>Dothideomycetes</taxon>
        <taxon>Pleosporomycetidae</taxon>
        <taxon>Pleosporales</taxon>
        <taxon>Sporormiaceae</taxon>
        <taxon>Sporormia</taxon>
    </lineage>
</organism>
<evidence type="ECO:0000256" key="9">
    <source>
        <dbReference type="ARBA" id="ARBA00023136"/>
    </source>
</evidence>
<dbReference type="GO" id="GO:0005886">
    <property type="term" value="C:plasma membrane"/>
    <property type="evidence" value="ECO:0007669"/>
    <property type="project" value="TreeGrafter"/>
</dbReference>
<dbReference type="PANTHER" id="PTHR28286:SF2">
    <property type="entry name" value="BACTERIORHODOPSIN _OPSIN, NOPA (EUROFUNG)"/>
    <property type="match status" value="1"/>
</dbReference>
<dbReference type="SUPFAM" id="SSF81321">
    <property type="entry name" value="Family A G protein-coupled receptor-like"/>
    <property type="match status" value="1"/>
</dbReference>
<keyword evidence="5 11" id="KW-0812">Transmembrane</keyword>
<protein>
    <submittedName>
        <fullName evidence="12">Family A G protein-coupled receptor-like protein</fullName>
    </submittedName>
</protein>
<dbReference type="AlphaFoldDB" id="A0A6A6VQX1"/>
<dbReference type="InterPro" id="IPR018229">
    <property type="entry name" value="Rhodopsin_retinal_BS"/>
</dbReference>
<feature type="transmembrane region" description="Helical" evidence="11">
    <location>
        <begin position="71"/>
        <end position="91"/>
    </location>
</feature>
<evidence type="ECO:0000256" key="6">
    <source>
        <dbReference type="ARBA" id="ARBA00022925"/>
    </source>
</evidence>